<dbReference type="FunFam" id="2.30.250.10:FF:000001">
    <property type="entry name" value="Aspartyl aminopeptidase 1"/>
    <property type="match status" value="1"/>
</dbReference>
<dbReference type="EMBL" id="JWZX01003144">
    <property type="protein sequence ID" value="KOO23927.1"/>
    <property type="molecule type" value="Genomic_DNA"/>
</dbReference>
<evidence type="ECO:0000256" key="7">
    <source>
        <dbReference type="ARBA" id="ARBA00022723"/>
    </source>
</evidence>
<keyword evidence="5 11" id="KW-0031">Aminopeptidase</keyword>
<evidence type="ECO:0000313" key="13">
    <source>
        <dbReference type="EMBL" id="KOO23927.1"/>
    </source>
</evidence>
<evidence type="ECO:0000256" key="11">
    <source>
        <dbReference type="RuleBase" id="RU004386"/>
    </source>
</evidence>
<feature type="compositionally biased region" description="Low complexity" evidence="12">
    <location>
        <begin position="183"/>
        <end position="198"/>
    </location>
</feature>
<dbReference type="Gene3D" id="2.30.250.10">
    <property type="entry name" value="Aminopeptidase i, Domain 2"/>
    <property type="match status" value="1"/>
</dbReference>
<feature type="compositionally biased region" description="Low complexity" evidence="12">
    <location>
        <begin position="205"/>
        <end position="220"/>
    </location>
</feature>
<evidence type="ECO:0000256" key="1">
    <source>
        <dbReference type="ARBA" id="ARBA00001335"/>
    </source>
</evidence>
<dbReference type="EMBL" id="JWZX01001802">
    <property type="protein sequence ID" value="KOO32320.1"/>
    <property type="molecule type" value="Genomic_DNA"/>
</dbReference>
<protein>
    <recommendedName>
        <fullName evidence="4">aspartyl aminopeptidase</fullName>
        <ecNumber evidence="4">3.4.11.21</ecNumber>
    </recommendedName>
</protein>
<evidence type="ECO:0000256" key="4">
    <source>
        <dbReference type="ARBA" id="ARBA00011965"/>
    </source>
</evidence>
<gene>
    <name evidence="13" type="ORF">Ctob_004777</name>
    <name evidence="14" type="ORF">Ctob_010877</name>
</gene>
<dbReference type="PRINTS" id="PR00932">
    <property type="entry name" value="AMINO1PTASE"/>
</dbReference>
<feature type="region of interest" description="Disordered" evidence="12">
    <location>
        <begin position="183"/>
        <end position="230"/>
    </location>
</feature>
<comment type="caution">
    <text evidence="13">The sequence shown here is derived from an EMBL/GenBank/DDBJ whole genome shotgun (WGS) entry which is preliminary data.</text>
</comment>
<dbReference type="EC" id="3.4.11.21" evidence="4"/>
<evidence type="ECO:0000256" key="6">
    <source>
        <dbReference type="ARBA" id="ARBA00022670"/>
    </source>
</evidence>
<dbReference type="InterPro" id="IPR001948">
    <property type="entry name" value="Peptidase_M18"/>
</dbReference>
<dbReference type="Proteomes" id="UP000037460">
    <property type="component" value="Unassembled WGS sequence"/>
</dbReference>
<organism evidence="13 15">
    <name type="scientific">Chrysochromulina tobinii</name>
    <dbReference type="NCBI Taxonomy" id="1460289"/>
    <lineage>
        <taxon>Eukaryota</taxon>
        <taxon>Haptista</taxon>
        <taxon>Haptophyta</taxon>
        <taxon>Prymnesiophyceae</taxon>
        <taxon>Prymnesiales</taxon>
        <taxon>Chrysochromulinaceae</taxon>
        <taxon>Chrysochromulina</taxon>
    </lineage>
</organism>
<evidence type="ECO:0000313" key="14">
    <source>
        <dbReference type="EMBL" id="KOO32320.1"/>
    </source>
</evidence>
<dbReference type="Pfam" id="PF02127">
    <property type="entry name" value="Peptidase_M18"/>
    <property type="match status" value="2"/>
</dbReference>
<dbReference type="CDD" id="cd05658">
    <property type="entry name" value="M18_DAP"/>
    <property type="match status" value="1"/>
</dbReference>
<name>A0A0M0JC29_9EUKA</name>
<evidence type="ECO:0000313" key="15">
    <source>
        <dbReference type="Proteomes" id="UP000037460"/>
    </source>
</evidence>
<evidence type="ECO:0000256" key="9">
    <source>
        <dbReference type="ARBA" id="ARBA00022833"/>
    </source>
</evidence>
<reference evidence="15" key="2">
    <citation type="journal article" date="2015" name="PLoS Genet.">
        <title>Genome Sequence and Transcriptome Analyses of Chrysochromulina tobin: Metabolic Tools for Enhanced Algal Fitness in the Prominent Order Prymnesiales (Haptophyceae).</title>
        <authorList>
            <person name="Hovde B.T."/>
            <person name="Deodato C.R."/>
            <person name="Hunsperger H.M."/>
            <person name="Ryken S.A."/>
            <person name="Yost W."/>
            <person name="Jha R.K."/>
            <person name="Patterson J."/>
            <person name="Monnat R.J. Jr."/>
            <person name="Barlow S.B."/>
            <person name="Starkenburg S.R."/>
            <person name="Cattolico R.A."/>
        </authorList>
    </citation>
    <scope>NUCLEOTIDE SEQUENCE</scope>
    <source>
        <strain evidence="15">CCMP291</strain>
    </source>
</reference>
<keyword evidence="8 11" id="KW-0378">Hydrolase</keyword>
<dbReference type="Gene3D" id="3.40.630.10">
    <property type="entry name" value="Zn peptidases"/>
    <property type="match status" value="1"/>
</dbReference>
<keyword evidence="9 11" id="KW-0862">Zinc</keyword>
<dbReference type="GO" id="GO:0008270">
    <property type="term" value="F:zinc ion binding"/>
    <property type="evidence" value="ECO:0007669"/>
    <property type="project" value="InterPro"/>
</dbReference>
<dbReference type="PANTHER" id="PTHR28570:SF3">
    <property type="entry name" value="ASPARTYL AMINOPEPTIDASE"/>
    <property type="match status" value="1"/>
</dbReference>
<keyword evidence="15" id="KW-1185">Reference proteome</keyword>
<dbReference type="InterPro" id="IPR023358">
    <property type="entry name" value="Peptidase_M18_dom2"/>
</dbReference>
<dbReference type="GO" id="GO:0008237">
    <property type="term" value="F:metallopeptidase activity"/>
    <property type="evidence" value="ECO:0007669"/>
    <property type="project" value="UniProtKB-KW"/>
</dbReference>
<accession>A0A0M0JC29</accession>
<dbReference type="GO" id="GO:0004177">
    <property type="term" value="F:aminopeptidase activity"/>
    <property type="evidence" value="ECO:0007669"/>
    <property type="project" value="UniProtKB-KW"/>
</dbReference>
<dbReference type="SUPFAM" id="SSF101821">
    <property type="entry name" value="Aminopeptidase/glucanase lid domain"/>
    <property type="match status" value="1"/>
</dbReference>
<keyword evidence="6 11" id="KW-0645">Protease</keyword>
<evidence type="ECO:0000256" key="5">
    <source>
        <dbReference type="ARBA" id="ARBA00022438"/>
    </source>
</evidence>
<dbReference type="GO" id="GO:0005737">
    <property type="term" value="C:cytoplasm"/>
    <property type="evidence" value="ECO:0007669"/>
    <property type="project" value="UniProtKB-ARBA"/>
</dbReference>
<feature type="compositionally biased region" description="Basic and acidic residues" evidence="12">
    <location>
        <begin position="221"/>
        <end position="230"/>
    </location>
</feature>
<comment type="similarity">
    <text evidence="3 11">Belongs to the peptidase M18 family.</text>
</comment>
<sequence>MAYLDKSPDPFHATQNACDRLAAAGFMAIDEKDAWTGKLAKGGRYYFTRNRSCIVAFAVGGAYEPGNGFKVIGAHTDSPNLRVKPRSKRSNAGITQLSVECYGGGLWHTWFDRDLSLSGRVMLRSASGGFEQRLVRIPRPVLRVPTLCIHLQSTEEREAFKVNKEDHLQPILATEALKSLSGDASAGSESAQAAASEGASERPLGEAGAVAGAEVPTGGESRAESDETRAAAEYYDASSVHGWANGQEPLLVSMLAEELGVPAESILDFECSLFDTQPAALSGVHSEFLVSSRLDNLASCFVATEALIEHAPSAEAIKDDPDVSLIALFDHEEVGSGSTSGAGSPVMGDAVRRISSALSGGGTLADDVLAAALSKSFVLSADMAHAVHPNYASKHEKSHGPQMNRGIVIKSNSNQRYASNGVTSFVVRELSRRAGLPAPQEFVVRNDCPCGSTIGPIISASTGMRAVDVGMPMLSMHSVREVMGVADLTHGKELFAAFLRDFREIDAMLDG</sequence>
<evidence type="ECO:0000256" key="12">
    <source>
        <dbReference type="SAM" id="MobiDB-lite"/>
    </source>
</evidence>
<keyword evidence="10 11" id="KW-0482">Metalloprotease</keyword>
<comment type="cofactor">
    <cofactor evidence="2">
        <name>Zn(2+)</name>
        <dbReference type="ChEBI" id="CHEBI:29105"/>
    </cofactor>
</comment>
<dbReference type="SUPFAM" id="SSF53187">
    <property type="entry name" value="Zn-dependent exopeptidases"/>
    <property type="match status" value="1"/>
</dbReference>
<comment type="catalytic activity">
    <reaction evidence="1">
        <text>Release of an N-terminal aspartate or glutamate from a peptide, with a preference for aspartate.</text>
        <dbReference type="EC" id="3.4.11.21"/>
    </reaction>
</comment>
<dbReference type="AlphaFoldDB" id="A0A0M0JC29"/>
<evidence type="ECO:0000256" key="2">
    <source>
        <dbReference type="ARBA" id="ARBA00001947"/>
    </source>
</evidence>
<reference evidence="13" key="1">
    <citation type="submission" date="2014-12" db="EMBL/GenBank/DDBJ databases">
        <title>Draft genome of the oleaginous, mixotrophic haptophyte, Chrysochromulina tobin.</title>
        <authorList>
            <person name="Hovde B.T."/>
            <person name="Starkenburg S.R."/>
            <person name="Cattolico R.A."/>
        </authorList>
    </citation>
    <scope>NUCLEOTIDE SEQUENCE</scope>
    <source>
        <strain evidence="13">CCMP291</strain>
    </source>
</reference>
<dbReference type="OrthoDB" id="9880441at2759"/>
<proteinExistence type="inferred from homology"/>
<evidence type="ECO:0000256" key="8">
    <source>
        <dbReference type="ARBA" id="ARBA00022801"/>
    </source>
</evidence>
<keyword evidence="7 11" id="KW-0479">Metal-binding</keyword>
<evidence type="ECO:0000256" key="3">
    <source>
        <dbReference type="ARBA" id="ARBA00008290"/>
    </source>
</evidence>
<dbReference type="GO" id="GO:0006508">
    <property type="term" value="P:proteolysis"/>
    <property type="evidence" value="ECO:0007669"/>
    <property type="project" value="UniProtKB-KW"/>
</dbReference>
<dbReference type="PANTHER" id="PTHR28570">
    <property type="entry name" value="ASPARTYL AMINOPEPTIDASE"/>
    <property type="match status" value="1"/>
</dbReference>
<evidence type="ECO:0000256" key="10">
    <source>
        <dbReference type="ARBA" id="ARBA00023049"/>
    </source>
</evidence>